<evidence type="ECO:0000313" key="5">
    <source>
        <dbReference type="Ensembl" id="ENSLOCP00000015622.1"/>
    </source>
</evidence>
<dbReference type="InterPro" id="IPR032732">
    <property type="entry name" value="SPATA6_N"/>
</dbReference>
<dbReference type="Pfam" id="PF14909">
    <property type="entry name" value="SPATA6"/>
    <property type="match status" value="1"/>
</dbReference>
<dbReference type="InParanoid" id="W5N4R3"/>
<dbReference type="Bgee" id="ENSLOCG00000012696">
    <property type="expression patterns" value="Expressed in testis and 4 other cell types or tissues"/>
</dbReference>
<dbReference type="STRING" id="7918.ENSLOCP00000015622"/>
<sequence length="397" mass="45072">MPQKAVKVMVELDLHAVTCPGVFLADKDDVYLSVCLMNQYKKTECVAPVFPFLFKEKMRFEKVFKHAVDPAAVAELLEWETAKIELIQLIPPVGETLAFYEEDARTFLFPEPKLAPSYPGVDREILMTRAHVFPGIAPRLEFSTRTTIKECCSKIENGICTNTPLAIPSEKANPSPGKKRAPHSKEQRYDKSTGMSKLRSVSPATRRHIAELSENNTQRLAHLNLGPNQQESSPHSRPDSAVRHKTLMKQLGQIHLQRGYVKYQNSVCSEKYQVHLSSFLFYAFFFIPRTLEDAFSSTDTDDLVNYTLNSSSCLNLKELKRSPPNSTMQPSQSQFRNCSPLKQRYESSHSTWESIHERVRSLLTSVSARERLSLVSSTRCTSKILTLSLMKFLKSSF</sequence>
<evidence type="ECO:0000313" key="6">
    <source>
        <dbReference type="Proteomes" id="UP000018468"/>
    </source>
</evidence>
<dbReference type="eggNOG" id="ENOG502RYM7">
    <property type="taxonomic scope" value="Eukaryota"/>
</dbReference>
<reference evidence="6" key="1">
    <citation type="submission" date="2011-12" db="EMBL/GenBank/DDBJ databases">
        <title>The Draft Genome of Lepisosteus oculatus.</title>
        <authorList>
            <consortium name="The Broad Institute Genome Assembly &amp; Analysis Group"/>
            <consortium name="Computational R&amp;D Group"/>
            <consortium name="and Sequencing Platform"/>
            <person name="Di Palma F."/>
            <person name="Alfoldi J."/>
            <person name="Johnson J."/>
            <person name="Berlin A."/>
            <person name="Gnerre S."/>
            <person name="Jaffe D."/>
            <person name="MacCallum I."/>
            <person name="Young S."/>
            <person name="Walker B.J."/>
            <person name="Lander E.S."/>
            <person name="Lindblad-Toh K."/>
        </authorList>
    </citation>
    <scope>NUCLEOTIDE SEQUENCE [LARGE SCALE GENOMIC DNA]</scope>
</reference>
<dbReference type="GO" id="GO:0032027">
    <property type="term" value="F:myosin light chain binding"/>
    <property type="evidence" value="ECO:0007669"/>
    <property type="project" value="InterPro"/>
</dbReference>
<keyword evidence="2" id="KW-0597">Phosphoprotein</keyword>
<proteinExistence type="inferred from homology"/>
<dbReference type="Proteomes" id="UP000018468">
    <property type="component" value="Linkage group LG4"/>
</dbReference>
<protein>
    <submittedName>
        <fullName evidence="5">Spermatogenesis associated 6-like</fullName>
    </submittedName>
</protein>
<dbReference type="GO" id="GO:0120212">
    <property type="term" value="C:sperm head-tail coupling apparatus"/>
    <property type="evidence" value="ECO:0007669"/>
    <property type="project" value="InterPro"/>
</dbReference>
<feature type="region of interest" description="Disordered" evidence="3">
    <location>
        <begin position="163"/>
        <end position="205"/>
    </location>
</feature>
<dbReference type="GO" id="GO:0007283">
    <property type="term" value="P:spermatogenesis"/>
    <property type="evidence" value="ECO:0007669"/>
    <property type="project" value="InterPro"/>
</dbReference>
<reference evidence="5" key="3">
    <citation type="submission" date="2025-09" db="UniProtKB">
        <authorList>
            <consortium name="Ensembl"/>
        </authorList>
    </citation>
    <scope>IDENTIFICATION</scope>
</reference>
<dbReference type="InterPro" id="IPR042769">
    <property type="entry name" value="SPATA6_fam"/>
</dbReference>
<dbReference type="PANTHER" id="PTHR16435:SF5">
    <property type="entry name" value="SPERMATOGENESIS ASSOCIATED 6-LIKE PROTEIN"/>
    <property type="match status" value="1"/>
</dbReference>
<evidence type="ECO:0000256" key="2">
    <source>
        <dbReference type="ARBA" id="ARBA00022553"/>
    </source>
</evidence>
<comment type="similarity">
    <text evidence="1">Belongs to the SPATA6 family.</text>
</comment>
<evidence type="ECO:0000256" key="3">
    <source>
        <dbReference type="SAM" id="MobiDB-lite"/>
    </source>
</evidence>
<keyword evidence="6" id="KW-1185">Reference proteome</keyword>
<evidence type="ECO:0000259" key="4">
    <source>
        <dbReference type="Pfam" id="PF14909"/>
    </source>
</evidence>
<organism evidence="5 6">
    <name type="scientific">Lepisosteus oculatus</name>
    <name type="common">Spotted gar</name>
    <dbReference type="NCBI Taxonomy" id="7918"/>
    <lineage>
        <taxon>Eukaryota</taxon>
        <taxon>Metazoa</taxon>
        <taxon>Chordata</taxon>
        <taxon>Craniata</taxon>
        <taxon>Vertebrata</taxon>
        <taxon>Euteleostomi</taxon>
        <taxon>Actinopterygii</taxon>
        <taxon>Neopterygii</taxon>
        <taxon>Holostei</taxon>
        <taxon>Semionotiformes</taxon>
        <taxon>Lepisosteidae</taxon>
        <taxon>Lepisosteus</taxon>
    </lineage>
</organism>
<dbReference type="AlphaFoldDB" id="W5N4R3"/>
<reference evidence="5" key="2">
    <citation type="submission" date="2025-08" db="UniProtKB">
        <authorList>
            <consortium name="Ensembl"/>
        </authorList>
    </citation>
    <scope>IDENTIFICATION</scope>
</reference>
<accession>W5N4R3</accession>
<dbReference type="PANTHER" id="PTHR16435">
    <property type="entry name" value="SPERMATOGENESIS-ASSOCIATED PROTEIN 6 SPATA6"/>
    <property type="match status" value="1"/>
</dbReference>
<name>W5N4R3_LEPOC</name>
<dbReference type="EMBL" id="AHAT01001869">
    <property type="status" value="NOT_ANNOTATED_CDS"/>
    <property type="molecule type" value="Genomic_DNA"/>
</dbReference>
<dbReference type="Ensembl" id="ENSLOCT00000015651.1">
    <property type="protein sequence ID" value="ENSLOCP00000015622.1"/>
    <property type="gene ID" value="ENSLOCG00000012696.1"/>
</dbReference>
<feature type="domain" description="Spermatogenesis-associated protein 6 N-terminal" evidence="4">
    <location>
        <begin position="10"/>
        <end position="148"/>
    </location>
</feature>
<dbReference type="GeneTree" id="ENSGT00530000063821"/>
<evidence type="ECO:0000256" key="1">
    <source>
        <dbReference type="ARBA" id="ARBA00006215"/>
    </source>
</evidence>
<dbReference type="HOGENOM" id="CLU_038272_2_0_1"/>